<accession>A0ABV5FPN9</accession>
<feature type="transmembrane region" description="Helical" evidence="1">
    <location>
        <begin position="53"/>
        <end position="75"/>
    </location>
</feature>
<keyword evidence="3" id="KW-1185">Reference proteome</keyword>
<reference evidence="2 3" key="1">
    <citation type="submission" date="2024-09" db="EMBL/GenBank/DDBJ databases">
        <authorList>
            <person name="Sun Q."/>
            <person name="Mori K."/>
        </authorList>
    </citation>
    <scope>NUCLEOTIDE SEQUENCE [LARGE SCALE GENOMIC DNA]</scope>
    <source>
        <strain evidence="2 3">CECT 7908</strain>
    </source>
</reference>
<keyword evidence="1" id="KW-0812">Transmembrane</keyword>
<evidence type="ECO:0000256" key="1">
    <source>
        <dbReference type="SAM" id="Phobius"/>
    </source>
</evidence>
<evidence type="ECO:0000313" key="3">
    <source>
        <dbReference type="Proteomes" id="UP001589589"/>
    </source>
</evidence>
<dbReference type="RefSeq" id="WP_290267930.1">
    <property type="nucleotide sequence ID" value="NZ_JAUFQQ010000005.1"/>
</dbReference>
<name>A0ABV5FPN9_9FLAO</name>
<dbReference type="Proteomes" id="UP001589589">
    <property type="component" value="Unassembled WGS sequence"/>
</dbReference>
<comment type="caution">
    <text evidence="2">The sequence shown here is derived from an EMBL/GenBank/DDBJ whole genome shotgun (WGS) entry which is preliminary data.</text>
</comment>
<keyword evidence="1" id="KW-0472">Membrane</keyword>
<dbReference type="EMBL" id="JBHMEX010000052">
    <property type="protein sequence ID" value="MFB9065514.1"/>
    <property type="molecule type" value="Genomic_DNA"/>
</dbReference>
<proteinExistence type="predicted"/>
<protein>
    <submittedName>
        <fullName evidence="2">Uncharacterized protein</fullName>
    </submittedName>
</protein>
<gene>
    <name evidence="2" type="ORF">ACFFUQ_15945</name>
</gene>
<keyword evidence="1" id="KW-1133">Transmembrane helix</keyword>
<organism evidence="2 3">
    <name type="scientific">Flavobacterium branchiarum</name>
    <dbReference type="NCBI Taxonomy" id="1114870"/>
    <lineage>
        <taxon>Bacteria</taxon>
        <taxon>Pseudomonadati</taxon>
        <taxon>Bacteroidota</taxon>
        <taxon>Flavobacteriia</taxon>
        <taxon>Flavobacteriales</taxon>
        <taxon>Flavobacteriaceae</taxon>
        <taxon>Flavobacterium</taxon>
    </lineage>
</organism>
<sequence length="78" mass="9217">MIMIFTRMNIDYDIRKIALIAPILFHLSNYYYFKIKGNGAIIIKDDSYSLGKYSFLLDAYNIASYILVAITYHFYKEL</sequence>
<evidence type="ECO:0000313" key="2">
    <source>
        <dbReference type="EMBL" id="MFB9065514.1"/>
    </source>
</evidence>